<protein>
    <recommendedName>
        <fullName evidence="2">histidine kinase</fullName>
        <ecNumber evidence="2">2.7.13.3</ecNumber>
    </recommendedName>
</protein>
<dbReference type="Pfam" id="PF02518">
    <property type="entry name" value="HATPase_c"/>
    <property type="match status" value="1"/>
</dbReference>
<dbReference type="GO" id="GO:0016020">
    <property type="term" value="C:membrane"/>
    <property type="evidence" value="ECO:0007669"/>
    <property type="project" value="InterPro"/>
</dbReference>
<dbReference type="Pfam" id="PF07730">
    <property type="entry name" value="HisKA_3"/>
    <property type="match status" value="1"/>
</dbReference>
<dbReference type="InterPro" id="IPR011712">
    <property type="entry name" value="Sig_transdc_His_kin_sub3_dim/P"/>
</dbReference>
<evidence type="ECO:0000256" key="1">
    <source>
        <dbReference type="ARBA" id="ARBA00000085"/>
    </source>
</evidence>
<keyword evidence="7" id="KW-0067">ATP-binding</keyword>
<proteinExistence type="predicted"/>
<gene>
    <name evidence="11" type="ORF">SAMN05660976_06675</name>
</gene>
<dbReference type="Pfam" id="PF23539">
    <property type="entry name" value="DUF7134"/>
    <property type="match status" value="1"/>
</dbReference>
<dbReference type="InterPro" id="IPR003594">
    <property type="entry name" value="HATPase_dom"/>
</dbReference>
<dbReference type="Gene3D" id="1.20.5.1930">
    <property type="match status" value="1"/>
</dbReference>
<keyword evidence="5" id="KW-0547">Nucleotide-binding</keyword>
<evidence type="ECO:0000256" key="9">
    <source>
        <dbReference type="SAM" id="Phobius"/>
    </source>
</evidence>
<name>A0A1H8DD22_9ACTN</name>
<dbReference type="InterPro" id="IPR036890">
    <property type="entry name" value="HATPase_C_sf"/>
</dbReference>
<evidence type="ECO:0000256" key="3">
    <source>
        <dbReference type="ARBA" id="ARBA00022553"/>
    </source>
</evidence>
<keyword evidence="6 11" id="KW-0418">Kinase</keyword>
<accession>A0A1H8DD22</accession>
<feature type="transmembrane region" description="Helical" evidence="9">
    <location>
        <begin position="116"/>
        <end position="134"/>
    </location>
</feature>
<dbReference type="EMBL" id="FOBF01000021">
    <property type="protein sequence ID" value="SEN04377.1"/>
    <property type="molecule type" value="Genomic_DNA"/>
</dbReference>
<dbReference type="SUPFAM" id="SSF55874">
    <property type="entry name" value="ATPase domain of HSP90 chaperone/DNA topoisomerase II/histidine kinase"/>
    <property type="match status" value="1"/>
</dbReference>
<evidence type="ECO:0000313" key="12">
    <source>
        <dbReference type="Proteomes" id="UP000198953"/>
    </source>
</evidence>
<evidence type="ECO:0000256" key="6">
    <source>
        <dbReference type="ARBA" id="ARBA00022777"/>
    </source>
</evidence>
<dbReference type="PANTHER" id="PTHR24421:SF10">
    <property type="entry name" value="NITRATE_NITRITE SENSOR PROTEIN NARQ"/>
    <property type="match status" value="1"/>
</dbReference>
<dbReference type="STRING" id="46177.SAMN05660976_06675"/>
<reference evidence="11 12" key="1">
    <citation type="submission" date="2016-10" db="EMBL/GenBank/DDBJ databases">
        <authorList>
            <person name="de Groot N.N."/>
        </authorList>
    </citation>
    <scope>NUCLEOTIDE SEQUENCE [LARGE SCALE GENOMIC DNA]</scope>
    <source>
        <strain evidence="11 12">DSM 43357</strain>
    </source>
</reference>
<evidence type="ECO:0000256" key="7">
    <source>
        <dbReference type="ARBA" id="ARBA00022840"/>
    </source>
</evidence>
<dbReference type="GO" id="GO:0000155">
    <property type="term" value="F:phosphorelay sensor kinase activity"/>
    <property type="evidence" value="ECO:0007669"/>
    <property type="project" value="InterPro"/>
</dbReference>
<dbReference type="Gene3D" id="3.30.565.10">
    <property type="entry name" value="Histidine kinase-like ATPase, C-terminal domain"/>
    <property type="match status" value="1"/>
</dbReference>
<evidence type="ECO:0000259" key="10">
    <source>
        <dbReference type="SMART" id="SM00387"/>
    </source>
</evidence>
<dbReference type="Proteomes" id="UP000198953">
    <property type="component" value="Unassembled WGS sequence"/>
</dbReference>
<feature type="transmembrane region" description="Helical" evidence="9">
    <location>
        <begin position="22"/>
        <end position="44"/>
    </location>
</feature>
<dbReference type="EC" id="2.7.13.3" evidence="2"/>
<organism evidence="11 12">
    <name type="scientific">Nonomuraea pusilla</name>
    <dbReference type="NCBI Taxonomy" id="46177"/>
    <lineage>
        <taxon>Bacteria</taxon>
        <taxon>Bacillati</taxon>
        <taxon>Actinomycetota</taxon>
        <taxon>Actinomycetes</taxon>
        <taxon>Streptosporangiales</taxon>
        <taxon>Streptosporangiaceae</taxon>
        <taxon>Nonomuraea</taxon>
    </lineage>
</organism>
<evidence type="ECO:0000256" key="5">
    <source>
        <dbReference type="ARBA" id="ARBA00022741"/>
    </source>
</evidence>
<dbReference type="CDD" id="cd16917">
    <property type="entry name" value="HATPase_UhpB-NarQ-NarX-like"/>
    <property type="match status" value="1"/>
</dbReference>
<keyword evidence="8" id="KW-0902">Two-component regulatory system</keyword>
<dbReference type="InterPro" id="IPR050482">
    <property type="entry name" value="Sensor_HK_TwoCompSys"/>
</dbReference>
<dbReference type="GO" id="GO:0005524">
    <property type="term" value="F:ATP binding"/>
    <property type="evidence" value="ECO:0007669"/>
    <property type="project" value="UniProtKB-KW"/>
</dbReference>
<comment type="catalytic activity">
    <reaction evidence="1">
        <text>ATP + protein L-histidine = ADP + protein N-phospho-L-histidine.</text>
        <dbReference type="EC" id="2.7.13.3"/>
    </reaction>
</comment>
<keyword evidence="9" id="KW-1133">Transmembrane helix</keyword>
<feature type="transmembrane region" description="Helical" evidence="9">
    <location>
        <begin position="88"/>
        <end position="109"/>
    </location>
</feature>
<feature type="transmembrane region" description="Helical" evidence="9">
    <location>
        <begin position="146"/>
        <end position="163"/>
    </location>
</feature>
<dbReference type="AlphaFoldDB" id="A0A1H8DD22"/>
<keyword evidence="3" id="KW-0597">Phosphoprotein</keyword>
<keyword evidence="9" id="KW-0472">Membrane</keyword>
<evidence type="ECO:0000256" key="2">
    <source>
        <dbReference type="ARBA" id="ARBA00012438"/>
    </source>
</evidence>
<keyword evidence="12" id="KW-1185">Reference proteome</keyword>
<keyword evidence="9" id="KW-0812">Transmembrane</keyword>
<keyword evidence="4" id="KW-0808">Transferase</keyword>
<sequence length="398" mass="42176">MVDPVLGRLRAWAARHIVARDALAVAPLVPLCLVHALFAADLGVSPDRTGGPWGMLALTAALLAPLPWRRRSPLAVFAVTASVSFLQWLWTATLLPADLAVLIALYAVAAGCATRWALAAGAVAELGIALVVLRPGESAFVLAKEWAAFSVFVVAVWIAGRYVRTHRRYAESLRARAEQAERERDQRAVIAAAAERTRIARELHDVVAHNMSAIVIHADGARLAFDSDPEEARRSLQTISTTGRRGLTEMRRLVGVLRDGAPTGEPHSPQPDLARLEELVEQARASGLPTAFTLSGTPSDLSEGEQLVIYRIVQEALTNALKHGGPGTRATVVIAFGADGVTVDVADDGRGRPALETEGGHGLVGMRERAALYGGTVEAGPGEDGGYRVLARIPAGGP</sequence>
<evidence type="ECO:0000256" key="4">
    <source>
        <dbReference type="ARBA" id="ARBA00022679"/>
    </source>
</evidence>
<evidence type="ECO:0000256" key="8">
    <source>
        <dbReference type="ARBA" id="ARBA00023012"/>
    </source>
</evidence>
<dbReference type="SMART" id="SM00387">
    <property type="entry name" value="HATPase_c"/>
    <property type="match status" value="1"/>
</dbReference>
<dbReference type="InterPro" id="IPR055558">
    <property type="entry name" value="DUF7134"/>
</dbReference>
<feature type="domain" description="Histidine kinase/HSP90-like ATPase" evidence="10">
    <location>
        <begin position="304"/>
        <end position="397"/>
    </location>
</feature>
<evidence type="ECO:0000313" key="11">
    <source>
        <dbReference type="EMBL" id="SEN04377.1"/>
    </source>
</evidence>
<dbReference type="PANTHER" id="PTHR24421">
    <property type="entry name" value="NITRATE/NITRITE SENSOR PROTEIN NARX-RELATED"/>
    <property type="match status" value="1"/>
</dbReference>
<dbReference type="GO" id="GO:0046983">
    <property type="term" value="F:protein dimerization activity"/>
    <property type="evidence" value="ECO:0007669"/>
    <property type="project" value="InterPro"/>
</dbReference>